<dbReference type="RefSeq" id="WP_041055392.1">
    <property type="nucleotide sequence ID" value="NZ_JXRR01000008.1"/>
</dbReference>
<keyword evidence="1" id="KW-1133">Transmembrane helix</keyword>
<sequence length="61" mass="6730">MDKFIFLLLAGIIAGFALLRLPLAGTFLSSLIPVFTWIAIIAIIVFSLYLIFKTFLAILGK</sequence>
<evidence type="ECO:0000313" key="2">
    <source>
        <dbReference type="EMBL" id="KIL51048.1"/>
    </source>
</evidence>
<gene>
    <name evidence="2" type="ORF">KR50_09290</name>
</gene>
<dbReference type="AlphaFoldDB" id="A0A0C2W4W2"/>
<reference evidence="2 3" key="1">
    <citation type="submission" date="2015-01" db="EMBL/GenBank/DDBJ databases">
        <title>Jeotgalibacillus campisalis genome sequencing.</title>
        <authorList>
            <person name="Goh K.M."/>
            <person name="Chan K.-G."/>
            <person name="Yaakop A.S."/>
            <person name="Ee R."/>
            <person name="Gan H.M."/>
            <person name="Chan C.S."/>
        </authorList>
    </citation>
    <scope>NUCLEOTIDE SEQUENCE [LARGE SCALE GENOMIC DNA]</scope>
    <source>
        <strain evidence="2 3">SF-57</strain>
    </source>
</reference>
<comment type="caution">
    <text evidence="2">The sequence shown here is derived from an EMBL/GenBank/DDBJ whole genome shotgun (WGS) entry which is preliminary data.</text>
</comment>
<keyword evidence="1" id="KW-0812">Transmembrane</keyword>
<dbReference type="Proteomes" id="UP000031972">
    <property type="component" value="Unassembled WGS sequence"/>
</dbReference>
<dbReference type="PATRIC" id="fig|220754.4.peg.948"/>
<organism evidence="2 3">
    <name type="scientific">Jeotgalibacillus campisalis</name>
    <dbReference type="NCBI Taxonomy" id="220754"/>
    <lineage>
        <taxon>Bacteria</taxon>
        <taxon>Bacillati</taxon>
        <taxon>Bacillota</taxon>
        <taxon>Bacilli</taxon>
        <taxon>Bacillales</taxon>
        <taxon>Caryophanaceae</taxon>
        <taxon>Jeotgalibacillus</taxon>
    </lineage>
</organism>
<keyword evidence="1" id="KW-0472">Membrane</keyword>
<name>A0A0C2W4W2_9BACL</name>
<proteinExistence type="predicted"/>
<keyword evidence="3" id="KW-1185">Reference proteome</keyword>
<accession>A0A0C2W4W2</accession>
<protein>
    <submittedName>
        <fullName evidence="2">Uncharacterized protein</fullName>
    </submittedName>
</protein>
<evidence type="ECO:0000313" key="3">
    <source>
        <dbReference type="Proteomes" id="UP000031972"/>
    </source>
</evidence>
<dbReference type="EMBL" id="JXRR01000008">
    <property type="protein sequence ID" value="KIL51048.1"/>
    <property type="molecule type" value="Genomic_DNA"/>
</dbReference>
<feature type="transmembrane region" description="Helical" evidence="1">
    <location>
        <begin position="34"/>
        <end position="52"/>
    </location>
</feature>
<evidence type="ECO:0000256" key="1">
    <source>
        <dbReference type="SAM" id="Phobius"/>
    </source>
</evidence>
<dbReference type="OrthoDB" id="2439445at2"/>